<gene>
    <name evidence="1" type="ORF">GA0070613_6189</name>
</gene>
<evidence type="ECO:0000313" key="1">
    <source>
        <dbReference type="EMBL" id="SCG77230.1"/>
    </source>
</evidence>
<dbReference type="Proteomes" id="UP000198221">
    <property type="component" value="Chromosome I"/>
</dbReference>
<name>A0A1C5K336_9ACTN</name>
<protein>
    <submittedName>
        <fullName evidence="1">Uncharacterized protein</fullName>
    </submittedName>
</protein>
<reference evidence="2" key="1">
    <citation type="submission" date="2016-06" db="EMBL/GenBank/DDBJ databases">
        <authorList>
            <person name="Varghese N."/>
            <person name="Submissions Spin"/>
        </authorList>
    </citation>
    <scope>NUCLEOTIDE SEQUENCE [LARGE SCALE GENOMIC DNA]</scope>
    <source>
        <strain evidence="2">DSM 43819</strain>
    </source>
</reference>
<evidence type="ECO:0000313" key="2">
    <source>
        <dbReference type="Proteomes" id="UP000198221"/>
    </source>
</evidence>
<dbReference type="AlphaFoldDB" id="A0A1C5K336"/>
<keyword evidence="2" id="KW-1185">Reference proteome</keyword>
<sequence>MTGAAFRTAMMRWATAGYGAAPLADQVDEAFAMLADGLATPTPNTEES</sequence>
<accession>A0A1C5K336</accession>
<dbReference type="OrthoDB" id="8688418at2"/>
<organism evidence="1 2">
    <name type="scientific">Micromonospora inositola</name>
    <dbReference type="NCBI Taxonomy" id="47865"/>
    <lineage>
        <taxon>Bacteria</taxon>
        <taxon>Bacillati</taxon>
        <taxon>Actinomycetota</taxon>
        <taxon>Actinomycetes</taxon>
        <taxon>Micromonosporales</taxon>
        <taxon>Micromonosporaceae</taxon>
        <taxon>Micromonospora</taxon>
    </lineage>
</organism>
<proteinExistence type="predicted"/>
<dbReference type="EMBL" id="LT607754">
    <property type="protein sequence ID" value="SCG77230.1"/>
    <property type="molecule type" value="Genomic_DNA"/>
</dbReference>
<dbReference type="RefSeq" id="WP_157746585.1">
    <property type="nucleotide sequence ID" value="NZ_LT607754.1"/>
</dbReference>
<dbReference type="Gene3D" id="1.10.357.10">
    <property type="entry name" value="Tetracycline Repressor, domain 2"/>
    <property type="match status" value="1"/>
</dbReference>